<comment type="caution">
    <text evidence="5">The sequence shown here is derived from an EMBL/GenBank/DDBJ whole genome shotgun (WGS) entry which is preliminary data.</text>
</comment>
<dbReference type="Gene3D" id="1.10.150.20">
    <property type="entry name" value="5' to 3' exonuclease, C-terminal subdomain"/>
    <property type="match status" value="1"/>
</dbReference>
<keyword evidence="3" id="KW-0378">Hydrolase</keyword>
<dbReference type="EMBL" id="JBHSPF010000068">
    <property type="protein sequence ID" value="MFC5629796.1"/>
    <property type="molecule type" value="Genomic_DNA"/>
</dbReference>
<dbReference type="CDD" id="cd18809">
    <property type="entry name" value="SF1_C_RecD"/>
    <property type="match status" value="1"/>
</dbReference>
<dbReference type="SUPFAM" id="SSF52540">
    <property type="entry name" value="P-loop containing nucleoside triphosphate hydrolases"/>
    <property type="match status" value="2"/>
</dbReference>
<accession>A0ABW0U8I9</accession>
<dbReference type="Pfam" id="PF23139">
    <property type="entry name" value="OB_YrrC"/>
    <property type="match status" value="1"/>
</dbReference>
<keyword evidence="3" id="KW-0347">Helicase</keyword>
<protein>
    <recommendedName>
        <fullName evidence="3">ATP-dependent RecD2 DNA helicase</fullName>
        <ecNumber evidence="3">5.6.2.3</ecNumber>
    </recommendedName>
    <alternativeName>
        <fullName evidence="3">DNA 5'-3' helicase subunit RecD2</fullName>
    </alternativeName>
</protein>
<keyword evidence="6" id="KW-1185">Reference proteome</keyword>
<sequence length="758" mass="86400">MSDTITSPHEMEESFITGTAVHIIFRNEENGYSVVLVRVKDSFPKLEAKKVTVVGYFPAIEKNERYRFEGYFKEHPRFGNQYYVTYYQKEIPTETEALITYLSSDRFPGIGEKTAATLVEKFGKDVISIILDDPEKLTKIPHMNEKRRNQIYEAMMENQGMERAMMSLTRYGFGMELAVKIYQTYREKTLEIIEENPYQLVWDVEGVGFHKADQLGTRMGIEKNNPDRLKAGILYILYEKTLQEGHVYVPREIMVNESLRLLNDRGKSITTEDVKQAMEFLLEEDKIVEEEDRIYMKSLYFAEIGFVSKVRKLLDAKEERTFSEAEFLKALGETEEKFQIQYETQQVEAIRKAIESPFMILTGGPGTGKTTVIRAIVEVYASLEGFSLDRSTYEKEEPFPILLAAPTGRAAKRMKESTGLLATTIHKLLGFNGLDGMEKFERDEENPLQGKLLIVDEVSMVDMWLANQLFRAIPEGMKVVLVGDEDQLPSVGPGQVLRDVLIAQKVPTVTLSVVYRQAEGSSIIQLAHAMKQGSLPSDLKKPFPDRRFFVSTTDNSLDVVVQVCKGALNKGYSPMDIQVLAPIYRGPVGIYRINQELQTLFNPHQDKKRKITVGETIYSTGDVVLQLTNNPDEEVFNGDRGIIKGIIDAKETVEKQTQIVISFDGKEVTYTKKDMNQVMLAYCSSIHKAQGSEFPIVIVPMLMSYRRMLARNLIYTAITRAKDYLILCGEEQAFQFAVDNVQKEERFTTLKERLLGEI</sequence>
<name>A0ABW0U8I9_9BACI</name>
<feature type="binding site" evidence="3">
    <location>
        <begin position="366"/>
        <end position="370"/>
    </location>
    <ligand>
        <name>ATP</name>
        <dbReference type="ChEBI" id="CHEBI:30616"/>
    </ligand>
</feature>
<dbReference type="RefSeq" id="WP_270898189.1">
    <property type="nucleotide sequence ID" value="NZ_JBHSPF010000068.1"/>
</dbReference>
<keyword evidence="1 3" id="KW-0547">Nucleotide-binding</keyword>
<keyword evidence="2 3" id="KW-0067">ATP-binding</keyword>
<evidence type="ECO:0000313" key="5">
    <source>
        <dbReference type="EMBL" id="MFC5629796.1"/>
    </source>
</evidence>
<dbReference type="Pfam" id="PF13245">
    <property type="entry name" value="AAA_19"/>
    <property type="match status" value="1"/>
</dbReference>
<keyword evidence="3" id="KW-0238">DNA-binding</keyword>
<dbReference type="CDD" id="cd17933">
    <property type="entry name" value="DEXSc_RecD-like"/>
    <property type="match status" value="1"/>
</dbReference>
<dbReference type="Gene3D" id="2.30.30.940">
    <property type="match status" value="1"/>
</dbReference>
<dbReference type="PANTHER" id="PTHR43788:SF6">
    <property type="entry name" value="DNA HELICASE B"/>
    <property type="match status" value="1"/>
</dbReference>
<comment type="catalytic activity">
    <reaction evidence="3">
        <text>ATP + H2O = ADP + phosphate + H(+)</text>
        <dbReference type="Rhea" id="RHEA:13065"/>
        <dbReference type="ChEBI" id="CHEBI:15377"/>
        <dbReference type="ChEBI" id="CHEBI:15378"/>
        <dbReference type="ChEBI" id="CHEBI:30616"/>
        <dbReference type="ChEBI" id="CHEBI:43474"/>
        <dbReference type="ChEBI" id="CHEBI:456216"/>
        <dbReference type="EC" id="5.6.2.3"/>
    </reaction>
</comment>
<dbReference type="SUPFAM" id="SSF47781">
    <property type="entry name" value="RuvA domain 2-like"/>
    <property type="match status" value="1"/>
</dbReference>
<dbReference type="EC" id="5.6.2.3" evidence="3"/>
<dbReference type="PANTHER" id="PTHR43788">
    <property type="entry name" value="DNA2/NAM7 HELICASE FAMILY MEMBER"/>
    <property type="match status" value="1"/>
</dbReference>
<feature type="domain" description="AAA+ ATPase" evidence="4">
    <location>
        <begin position="355"/>
        <end position="563"/>
    </location>
</feature>
<dbReference type="InterPro" id="IPR010994">
    <property type="entry name" value="RuvA_2-like"/>
</dbReference>
<dbReference type="Pfam" id="PF18335">
    <property type="entry name" value="SH3_13"/>
    <property type="match status" value="1"/>
</dbReference>
<dbReference type="InterPro" id="IPR055446">
    <property type="entry name" value="RecD2_N_OB"/>
</dbReference>
<dbReference type="InterPro" id="IPR027785">
    <property type="entry name" value="UvrD-like_helicase_C"/>
</dbReference>
<comment type="function">
    <text evidence="3">DNA-dependent ATPase and ATP-dependent 5'-3' DNA helicase. Has no activity on blunt DNA or DNA with 3'-overhangs, requires at least 10 bases of 5'-ssDNA for helicase activity.</text>
</comment>
<organism evidence="5 6">
    <name type="scientific">Aliibacillus thermotolerans</name>
    <dbReference type="NCBI Taxonomy" id="1834418"/>
    <lineage>
        <taxon>Bacteria</taxon>
        <taxon>Bacillati</taxon>
        <taxon>Bacillota</taxon>
        <taxon>Bacilli</taxon>
        <taxon>Bacillales</taxon>
        <taxon>Bacillaceae</taxon>
        <taxon>Aliibacillus</taxon>
    </lineage>
</organism>
<dbReference type="InterPro" id="IPR003593">
    <property type="entry name" value="AAA+_ATPase"/>
</dbReference>
<dbReference type="Pfam" id="PF14490">
    <property type="entry name" value="HHH_RecD2"/>
    <property type="match status" value="1"/>
</dbReference>
<reference evidence="6" key="1">
    <citation type="journal article" date="2019" name="Int. J. Syst. Evol. Microbiol.">
        <title>The Global Catalogue of Microorganisms (GCM) 10K type strain sequencing project: providing services to taxonomists for standard genome sequencing and annotation.</title>
        <authorList>
            <consortium name="The Broad Institute Genomics Platform"/>
            <consortium name="The Broad Institute Genome Sequencing Center for Infectious Disease"/>
            <person name="Wu L."/>
            <person name="Ma J."/>
        </authorList>
    </citation>
    <scope>NUCLEOTIDE SEQUENCE [LARGE SCALE GENOMIC DNA]</scope>
    <source>
        <strain evidence="6">CGMCC 1.15790</strain>
    </source>
</reference>
<proteinExistence type="inferred from homology"/>
<dbReference type="InterPro" id="IPR006345">
    <property type="entry name" value="RecD2"/>
</dbReference>
<evidence type="ECO:0000256" key="1">
    <source>
        <dbReference type="ARBA" id="ARBA00022741"/>
    </source>
</evidence>
<dbReference type="InterPro" id="IPR041451">
    <property type="entry name" value="RecD2_SH13"/>
</dbReference>
<dbReference type="Proteomes" id="UP001596143">
    <property type="component" value="Unassembled WGS sequence"/>
</dbReference>
<dbReference type="InterPro" id="IPR027417">
    <property type="entry name" value="P-loop_NTPase"/>
</dbReference>
<comment type="similarity">
    <text evidence="3">Belongs to the RecD family. RecD2 subfamily.</text>
</comment>
<dbReference type="InterPro" id="IPR050534">
    <property type="entry name" value="Coronavir_polyprotein_1ab"/>
</dbReference>
<evidence type="ECO:0000313" key="6">
    <source>
        <dbReference type="Proteomes" id="UP001596143"/>
    </source>
</evidence>
<evidence type="ECO:0000256" key="3">
    <source>
        <dbReference type="HAMAP-Rule" id="MF_01488"/>
    </source>
</evidence>
<dbReference type="Pfam" id="PF13538">
    <property type="entry name" value="UvrD_C_2"/>
    <property type="match status" value="1"/>
</dbReference>
<dbReference type="Gene3D" id="1.10.10.2220">
    <property type="match status" value="1"/>
</dbReference>
<dbReference type="Gene3D" id="3.40.50.300">
    <property type="entry name" value="P-loop containing nucleotide triphosphate hydrolases"/>
    <property type="match status" value="2"/>
</dbReference>
<evidence type="ECO:0000256" key="2">
    <source>
        <dbReference type="ARBA" id="ARBA00022840"/>
    </source>
</evidence>
<evidence type="ECO:0000259" key="4">
    <source>
        <dbReference type="SMART" id="SM00382"/>
    </source>
</evidence>
<keyword evidence="3" id="KW-0413">Isomerase</keyword>
<dbReference type="NCBIfam" id="TIGR01448">
    <property type="entry name" value="recD_rel"/>
    <property type="match status" value="1"/>
</dbReference>
<gene>
    <name evidence="3" type="primary">recD2</name>
    <name evidence="5" type="ORF">ACFPTR_13150</name>
</gene>
<dbReference type="HAMAP" id="MF_01488">
    <property type="entry name" value="RecD2"/>
    <property type="match status" value="1"/>
</dbReference>
<dbReference type="SMART" id="SM00382">
    <property type="entry name" value="AAA"/>
    <property type="match status" value="1"/>
</dbReference>
<dbReference type="InterPro" id="IPR029493">
    <property type="entry name" value="RecD2-like_HHH"/>
</dbReference>